<dbReference type="GO" id="GO:0004342">
    <property type="term" value="F:glucosamine-6-phosphate deaminase activity"/>
    <property type="evidence" value="ECO:0007669"/>
    <property type="project" value="InterPro"/>
</dbReference>
<dbReference type="CDD" id="cd01399">
    <property type="entry name" value="GlcN6P_deaminase"/>
    <property type="match status" value="1"/>
</dbReference>
<dbReference type="PANTHER" id="PTHR11280:SF5">
    <property type="entry name" value="GLUCOSAMINE-6-PHOSPHATE ISOMERASE"/>
    <property type="match status" value="1"/>
</dbReference>
<dbReference type="InterPro" id="IPR006148">
    <property type="entry name" value="Glc/Gal-6P_isomerase"/>
</dbReference>
<dbReference type="GO" id="GO:0005737">
    <property type="term" value="C:cytoplasm"/>
    <property type="evidence" value="ECO:0007669"/>
    <property type="project" value="TreeGrafter"/>
</dbReference>
<reference evidence="3 4" key="1">
    <citation type="submission" date="2016-07" db="EMBL/GenBank/DDBJ databases">
        <title>Genomic analysis of zinc-resistant bacterium Mucilaginibacter pedocola TBZ30.</title>
        <authorList>
            <person name="Huang J."/>
            <person name="Tang J."/>
        </authorList>
    </citation>
    <scope>NUCLEOTIDE SEQUENCE [LARGE SCALE GENOMIC DNA]</scope>
    <source>
        <strain evidence="3 4">TBZ30</strain>
    </source>
</reference>
<dbReference type="GO" id="GO:0006046">
    <property type="term" value="P:N-acetylglucosamine catabolic process"/>
    <property type="evidence" value="ECO:0007669"/>
    <property type="project" value="TreeGrafter"/>
</dbReference>
<dbReference type="PANTHER" id="PTHR11280">
    <property type="entry name" value="GLUCOSAMINE-6-PHOSPHATE ISOMERASE"/>
    <property type="match status" value="1"/>
</dbReference>
<dbReference type="AlphaFoldDB" id="A0A1S9PJP1"/>
<dbReference type="SUPFAM" id="SSF100950">
    <property type="entry name" value="NagB/RpiA/CoA transferase-like"/>
    <property type="match status" value="1"/>
</dbReference>
<dbReference type="Pfam" id="PF01182">
    <property type="entry name" value="Glucosamine_iso"/>
    <property type="match status" value="1"/>
</dbReference>
<name>A0A1S9PJP1_9SPHI</name>
<dbReference type="InterPro" id="IPR037171">
    <property type="entry name" value="NagB/RpiA_transferase-like"/>
</dbReference>
<comment type="caution">
    <text evidence="3">The sequence shown here is derived from an EMBL/GenBank/DDBJ whole genome shotgun (WGS) entry which is preliminary data.</text>
</comment>
<keyword evidence="1" id="KW-0378">Hydrolase</keyword>
<dbReference type="GO" id="GO:0019262">
    <property type="term" value="P:N-acetylneuraminate catabolic process"/>
    <property type="evidence" value="ECO:0007669"/>
    <property type="project" value="TreeGrafter"/>
</dbReference>
<dbReference type="STRING" id="1792845.BC343_22150"/>
<evidence type="ECO:0000313" key="3">
    <source>
        <dbReference type="EMBL" id="OOQ61147.1"/>
    </source>
</evidence>
<proteinExistence type="predicted"/>
<protein>
    <submittedName>
        <fullName evidence="3">Glucosamine-6-phosphate deaminase</fullName>
    </submittedName>
</protein>
<feature type="domain" description="Glucosamine/galactosamine-6-phosphate isomerase" evidence="2">
    <location>
        <begin position="11"/>
        <end position="224"/>
    </location>
</feature>
<sequence>MKISIYPTPDDMSKAAADLVAAQLAEKPTSLIVFPSGSSPTGMLQYLVQYAKEGKADFSQCTIIGLDEWVGMDERDYGSCKHYLHTNFFNLLDFDPERVAMFDAKAEDLEAECARMNSFISSHGGLDVMIVGIGMNAHLGLNEPGTPFDLYAHVSELAPITVEVGQKYFQQATVLTQGITLGLQHLTEAKMAVLIASGENKAGIIAESLQGHISTDVPASILQNMSHARILLDAGAAAKLEHAS</sequence>
<dbReference type="OrthoDB" id="9791139at2"/>
<dbReference type="RefSeq" id="WP_078346973.1">
    <property type="nucleotide sequence ID" value="NZ_MBTF01000003.1"/>
</dbReference>
<dbReference type="GO" id="GO:0042802">
    <property type="term" value="F:identical protein binding"/>
    <property type="evidence" value="ECO:0007669"/>
    <property type="project" value="TreeGrafter"/>
</dbReference>
<evidence type="ECO:0000259" key="2">
    <source>
        <dbReference type="Pfam" id="PF01182"/>
    </source>
</evidence>
<gene>
    <name evidence="3" type="ORF">BC343_22150</name>
</gene>
<dbReference type="InterPro" id="IPR004547">
    <property type="entry name" value="Glucosamine6P_isomerase"/>
</dbReference>
<dbReference type="GO" id="GO:0006043">
    <property type="term" value="P:glucosamine catabolic process"/>
    <property type="evidence" value="ECO:0007669"/>
    <property type="project" value="TreeGrafter"/>
</dbReference>
<keyword evidence="4" id="KW-1185">Reference proteome</keyword>
<dbReference type="Proteomes" id="UP000189739">
    <property type="component" value="Unassembled WGS sequence"/>
</dbReference>
<accession>A0A1S9PJP1</accession>
<dbReference type="GO" id="GO:0005975">
    <property type="term" value="P:carbohydrate metabolic process"/>
    <property type="evidence" value="ECO:0007669"/>
    <property type="project" value="InterPro"/>
</dbReference>
<organism evidence="3 4">
    <name type="scientific">Mucilaginibacter pedocola</name>
    <dbReference type="NCBI Taxonomy" id="1792845"/>
    <lineage>
        <taxon>Bacteria</taxon>
        <taxon>Pseudomonadati</taxon>
        <taxon>Bacteroidota</taxon>
        <taxon>Sphingobacteriia</taxon>
        <taxon>Sphingobacteriales</taxon>
        <taxon>Sphingobacteriaceae</taxon>
        <taxon>Mucilaginibacter</taxon>
    </lineage>
</organism>
<dbReference type="Gene3D" id="3.40.50.1360">
    <property type="match status" value="1"/>
</dbReference>
<evidence type="ECO:0000256" key="1">
    <source>
        <dbReference type="ARBA" id="ARBA00022801"/>
    </source>
</evidence>
<dbReference type="EMBL" id="MBTF01000003">
    <property type="protein sequence ID" value="OOQ61147.1"/>
    <property type="molecule type" value="Genomic_DNA"/>
</dbReference>
<evidence type="ECO:0000313" key="4">
    <source>
        <dbReference type="Proteomes" id="UP000189739"/>
    </source>
</evidence>